<feature type="non-terminal residue" evidence="2">
    <location>
        <position position="1"/>
    </location>
</feature>
<keyword evidence="1" id="KW-0175">Coiled coil</keyword>
<reference evidence="2" key="1">
    <citation type="journal article" date="2006" name="Appl. Environ. Microbiol.">
        <title>Pseudomonad cyclopentadecanone monooxygenase displaying an uncommon spectrum of Baeyer-Villiger oxidations of cyclic ketones.</title>
        <authorList>
            <person name="Iwaki H."/>
            <person name="Wang S."/>
            <person name="Gross S."/>
            <person name="Bergeron H."/>
            <person name="Nagahashi A."/>
            <person name="Lertvorachon J."/>
            <person name="Yang J."/>
            <person name="Konishi Y."/>
            <person name="Hasegawa Y."/>
            <person name="Lau P."/>
        </authorList>
    </citation>
    <scope>NUCLEOTIDE SEQUENCE</scope>
    <source>
        <strain evidence="2">HI-70</strain>
    </source>
</reference>
<dbReference type="AlphaFoldDB" id="T2HWN7"/>
<dbReference type="PANTHER" id="PTHR32089:SF112">
    <property type="entry name" value="LYSOZYME-LIKE PROTEIN-RELATED"/>
    <property type="match status" value="1"/>
</dbReference>
<organism evidence="2">
    <name type="scientific">Pseudomonas sp. HI-70</name>
    <dbReference type="NCBI Taxonomy" id="341693"/>
    <lineage>
        <taxon>Bacteria</taxon>
        <taxon>Pseudomonadati</taxon>
        <taxon>Pseudomonadota</taxon>
        <taxon>Gammaproteobacteria</taxon>
        <taxon>Pseudomonadales</taxon>
        <taxon>Pseudomonadaceae</taxon>
        <taxon>Pseudomonas</taxon>
    </lineage>
</organism>
<reference evidence="2" key="2">
    <citation type="journal article" date="2013" name="Appl. Environ. Microbiol.">
        <title>Characterization of CpdC, a large-ring lactone-hydrolyzing enzyme from Pseudomonas sp. strain HI-70, and its use as a fusion tag facilitating overproduction of proteins in Escherichia coli.</title>
        <authorList>
            <person name="Xu Y."/>
            <person name="Grosse S."/>
            <person name="Iwaki H."/>
            <person name="Hasegawa Y."/>
            <person name="Lau P.C.K."/>
        </authorList>
    </citation>
    <scope>NUCLEOTIDE SEQUENCE</scope>
    <source>
        <strain evidence="2">HI-70</strain>
    </source>
</reference>
<sequence length="116" mass="12639">INRLLEVTDQVVRQMQTGLGLIDESVALAGQAGTALERITRSVSIIEQMNQQIAAAAEEQSNVAEQVSCSIMRVRDVTQVNVQATTRMNNSTLELARLGSELRELLQQFRAGEVGA</sequence>
<accession>T2HWN7</accession>
<proteinExistence type="predicted"/>
<dbReference type="EMBL" id="AB823648">
    <property type="protein sequence ID" value="BAN84075.1"/>
    <property type="molecule type" value="Genomic_DNA"/>
</dbReference>
<protein>
    <submittedName>
        <fullName evidence="2">Putative methyl-accepting chemotaxis transducer</fullName>
    </submittedName>
</protein>
<evidence type="ECO:0000256" key="1">
    <source>
        <dbReference type="SAM" id="Coils"/>
    </source>
</evidence>
<dbReference type="Gene3D" id="1.10.287.950">
    <property type="entry name" value="Methyl-accepting chemotaxis protein"/>
    <property type="match status" value="1"/>
</dbReference>
<evidence type="ECO:0000313" key="2">
    <source>
        <dbReference type="EMBL" id="BAN84075.1"/>
    </source>
</evidence>
<dbReference type="SUPFAM" id="SSF58104">
    <property type="entry name" value="Methyl-accepting chemotaxis protein (MCP) signaling domain"/>
    <property type="match status" value="1"/>
</dbReference>
<feature type="coiled-coil region" evidence="1">
    <location>
        <begin position="46"/>
        <end position="108"/>
    </location>
</feature>
<name>T2HWN7_9PSED</name>
<dbReference type="PANTHER" id="PTHR32089">
    <property type="entry name" value="METHYL-ACCEPTING CHEMOTAXIS PROTEIN MCPB"/>
    <property type="match status" value="1"/>
</dbReference>